<dbReference type="AlphaFoldDB" id="A0A941EW92"/>
<proteinExistence type="predicted"/>
<keyword evidence="2" id="KW-1185">Reference proteome</keyword>
<reference evidence="1" key="1">
    <citation type="submission" date="2021-04" db="EMBL/GenBank/DDBJ databases">
        <title>Genome based classification of Actinospica acidithermotolerans sp. nov., an actinobacterium isolated from an Indonesian hot spring.</title>
        <authorList>
            <person name="Kusuma A.B."/>
            <person name="Putra K.E."/>
            <person name="Nafisah S."/>
            <person name="Loh J."/>
            <person name="Nouioui I."/>
            <person name="Goodfellow M."/>
        </authorList>
    </citation>
    <scope>NUCLEOTIDE SEQUENCE</scope>
    <source>
        <strain evidence="1">CSCA 57</strain>
    </source>
</reference>
<dbReference type="RefSeq" id="WP_212533856.1">
    <property type="nucleotide sequence ID" value="NZ_JAGSOG010000444.1"/>
</dbReference>
<name>A0A941EW92_9ACTN</name>
<organism evidence="1 2">
    <name type="scientific">Actinospica durhamensis</name>
    <dbReference type="NCBI Taxonomy" id="1508375"/>
    <lineage>
        <taxon>Bacteria</taxon>
        <taxon>Bacillati</taxon>
        <taxon>Actinomycetota</taxon>
        <taxon>Actinomycetes</taxon>
        <taxon>Catenulisporales</taxon>
        <taxon>Actinospicaceae</taxon>
        <taxon>Actinospica</taxon>
    </lineage>
</organism>
<accession>A0A941EW92</accession>
<gene>
    <name evidence="1" type="ORF">KDL01_39540</name>
</gene>
<dbReference type="EMBL" id="JAGSOG010000444">
    <property type="protein sequence ID" value="MBR7839420.1"/>
    <property type="molecule type" value="Genomic_DNA"/>
</dbReference>
<comment type="caution">
    <text evidence="1">The sequence shown here is derived from an EMBL/GenBank/DDBJ whole genome shotgun (WGS) entry which is preliminary data.</text>
</comment>
<protein>
    <submittedName>
        <fullName evidence="1">Uncharacterized protein</fullName>
    </submittedName>
</protein>
<evidence type="ECO:0000313" key="1">
    <source>
        <dbReference type="EMBL" id="MBR7839420.1"/>
    </source>
</evidence>
<evidence type="ECO:0000313" key="2">
    <source>
        <dbReference type="Proteomes" id="UP000675781"/>
    </source>
</evidence>
<dbReference type="Proteomes" id="UP000675781">
    <property type="component" value="Unassembled WGS sequence"/>
</dbReference>
<sequence>MDDARRSYGYIGPVELVEQVSPDATGQPMADSNDFSAWITAQSAVDLAEPFTFVVDVSGFLRLAPRRSEHVVCAGGEPVLGAGEIAFAREGDRWVVSQVSNQSTGYCPDLASWDALAAALDGIGLARPAAFTHEVEFRRCPECDELNVVKESHLVCVFCESDLPAGWNLDRGFSNR</sequence>